<feature type="region of interest" description="Disordered" evidence="3">
    <location>
        <begin position="646"/>
        <end position="665"/>
    </location>
</feature>
<feature type="compositionally biased region" description="Polar residues" evidence="3">
    <location>
        <begin position="34"/>
        <end position="61"/>
    </location>
</feature>
<dbReference type="PROSITE" id="PS50001">
    <property type="entry name" value="SH2"/>
    <property type="match status" value="1"/>
</dbReference>
<name>G7Y9K8_CLOSI</name>
<dbReference type="SUPFAM" id="SSF55550">
    <property type="entry name" value="SH2 domain"/>
    <property type="match status" value="1"/>
</dbReference>
<dbReference type="PANTHER" id="PTHR45734">
    <property type="entry name" value="TENSIN"/>
    <property type="match status" value="1"/>
</dbReference>
<evidence type="ECO:0000256" key="1">
    <source>
        <dbReference type="ARBA" id="ARBA00022999"/>
    </source>
</evidence>
<evidence type="ECO:0000259" key="4">
    <source>
        <dbReference type="PROSITE" id="PS50001"/>
    </source>
</evidence>
<sequence length="1374" mass="154931">MTIGDLLKSKEVNCRIRSPSEVRSTGLSEKGPSHQATSVYNDQRTRNTTNWDDYSYNQQSHYGYPVNGLRIRSRSPSPQTSIPSQDRGLMDRVDGFNSPYLDGIRTVSTRPKEAIQRRAAFANSAPQSPVTEVRSPAFDSRSGSTAVMRNGLGTSGLPPVPNRFSTIRMSRNGHSPATEKLTPMGPPTEEVTVHIDPETGTPVKVTSRSQSFTDLDQNVVVTKTDEIIEKEDGTEHCTKQRTVRKSAVTTSDNEDCVLPKVRSRVRLQHSLSWAYPLHVLRELFQSKEVRWNVSPDRGKGRHNPEWFACKHDNHIQWHSVRCHSSGLSTRKLFTAQSLNYANLIGVKQEIYTRYTLNLTYMKFFKQHPNTKYHIQRRCGGSIDITRIDETVEKHNSLLFSISLTVARLEIAKIIQSRTFDEGEIGKLTFVRLVRLDKSNQPYSDIRSRSAAVVCFDPNYLKECLVVKHENCVVQTSADHKACPSLSKGTSATMVTRRMKYYTRRVLDFNVKGEKMNYSPHLIALPVKQTLRDVLHLVNNHGLLPICNRFLVDVLERLSDKYEDCSYRPRLPDSNAERIDLQHFAGSGVHSTANMDIMHRSTAALLMNASPQRFFELNIRTSTSYKNTPGISTYSAHRENLMRREDQRRAVDDGTSRQYSSRCYDESKGTGTAEILEEMETITLQPIGRGVHDLEPVRSIARSYRANTPTGNRFSPIPMVSRPHSSAARIRSQTPTFKSGGLSPVKPNSNVSISTFPKNPGTISVSETVHSLPATPPTQVHRTFAQAHTVLPQQQRIEHHEKEYEPNQPQMGYIHRPSSPCPIPGRSQLFDDISTSAHGPMPFLPNSSQTVRPPSPSQGASRAYTPGPDTSDGYRTIATTNVQREIHSPGTHSPFIGTRYNSLYEARASENHFVSNAFPEQQWRAHTVPPNYAASTSGASGIGDSTDWEQGLMKLVRETYRDWYMPDKKREDIHFLLRDREPGAFIIRNSVSCVNSFSLGVKSPPPGPLVSANPEYMKSGPVKHFMIQTIPMPDGRTEGVQLRGFEDQPIFPGLVQFVHHHCLHPGPLPCQLRLPVTSPNNHARMGTGYFGSLTKYGQSNSTTAGGSGTTLHMLYLGSVNVDRLENEAAVRRAITHILTQSAINVNKLTKRCEAMVVVNPQDGIRIHDRAKRGLLEKHIKPNQIVFCGLDPESRLTVGLVVRKKQFWMHGNLVYVLTEIDPTQPALNLVQYVNQKLPANRIDKRRAPVYRYVCCFANLLCLTADQLQCLMPKKRLTDGNTTAIFRTSECENLKREDYAAEQEEEFRRKVFLMYGYPKQLSEIERTFGPATLQLVITPLNVKNSRPETDKTFYEILDRWSLVTQVDHCIRTDNFHG</sequence>
<dbReference type="InterPro" id="IPR036860">
    <property type="entry name" value="SH2_dom_sf"/>
</dbReference>
<reference key="2">
    <citation type="submission" date="2011-10" db="EMBL/GenBank/DDBJ databases">
        <title>The genome and transcriptome sequence of Clonorchis sinensis provide insights into the carcinogenic liver fluke.</title>
        <authorList>
            <person name="Wang X."/>
            <person name="Huang Y."/>
            <person name="Chen W."/>
            <person name="Liu H."/>
            <person name="Guo L."/>
            <person name="Chen Y."/>
            <person name="Luo F."/>
            <person name="Zhou W."/>
            <person name="Sun J."/>
            <person name="Mao Q."/>
            <person name="Liang P."/>
            <person name="Zhou C."/>
            <person name="Tian Y."/>
            <person name="Men J."/>
            <person name="Lv X."/>
            <person name="Huang L."/>
            <person name="Zhou J."/>
            <person name="Hu Y."/>
            <person name="Li R."/>
            <person name="Zhang F."/>
            <person name="Lei H."/>
            <person name="Li X."/>
            <person name="Hu X."/>
            <person name="Liang C."/>
            <person name="Xu J."/>
            <person name="Wu Z."/>
            <person name="Yu X."/>
        </authorList>
    </citation>
    <scope>NUCLEOTIDE SEQUENCE</scope>
    <source>
        <strain>Henan</strain>
    </source>
</reference>
<feature type="compositionally biased region" description="Polar residues" evidence="3">
    <location>
        <begin position="844"/>
        <end position="859"/>
    </location>
</feature>
<dbReference type="InterPro" id="IPR011993">
    <property type="entry name" value="PH-like_dom_sf"/>
</dbReference>
<feature type="non-terminal residue" evidence="5">
    <location>
        <position position="1374"/>
    </location>
</feature>
<evidence type="ECO:0000256" key="3">
    <source>
        <dbReference type="SAM" id="MobiDB-lite"/>
    </source>
</evidence>
<evidence type="ECO:0000256" key="2">
    <source>
        <dbReference type="PROSITE-ProRule" id="PRU00191"/>
    </source>
</evidence>
<dbReference type="SMART" id="SM00252">
    <property type="entry name" value="SH2"/>
    <property type="match status" value="1"/>
</dbReference>
<dbReference type="InterPro" id="IPR051484">
    <property type="entry name" value="Tensin_PTEN_phosphatase"/>
</dbReference>
<accession>G7Y9K8</accession>
<reference evidence="5" key="1">
    <citation type="journal article" date="2011" name="Genome Biol.">
        <title>The draft genome of the carcinogenic human liver fluke Clonorchis sinensis.</title>
        <authorList>
            <person name="Wang X."/>
            <person name="Chen W."/>
            <person name="Huang Y."/>
            <person name="Sun J."/>
            <person name="Men J."/>
            <person name="Liu H."/>
            <person name="Luo F."/>
            <person name="Guo L."/>
            <person name="Lv X."/>
            <person name="Deng C."/>
            <person name="Zhou C."/>
            <person name="Fan Y."/>
            <person name="Li X."/>
            <person name="Huang L."/>
            <person name="Hu Y."/>
            <person name="Liang C."/>
            <person name="Hu X."/>
            <person name="Xu J."/>
            <person name="Yu X."/>
        </authorList>
    </citation>
    <scope>NUCLEOTIDE SEQUENCE [LARGE SCALE GENOMIC DNA]</scope>
    <source>
        <strain evidence="5">Henan</strain>
    </source>
</reference>
<dbReference type="SUPFAM" id="SSF50729">
    <property type="entry name" value="PH domain-like"/>
    <property type="match status" value="1"/>
</dbReference>
<feature type="region of interest" description="Disordered" evidence="3">
    <location>
        <begin position="817"/>
        <end position="874"/>
    </location>
</feature>
<keyword evidence="1 2" id="KW-0727">SH2 domain</keyword>
<protein>
    <submittedName>
        <fullName evidence="5">Tensin-3</fullName>
    </submittedName>
</protein>
<dbReference type="PANTHER" id="PTHR45734:SF10">
    <property type="entry name" value="BLISTERY, ISOFORM A"/>
    <property type="match status" value="1"/>
</dbReference>
<organism evidence="5 6">
    <name type="scientific">Clonorchis sinensis</name>
    <name type="common">Chinese liver fluke</name>
    <dbReference type="NCBI Taxonomy" id="79923"/>
    <lineage>
        <taxon>Eukaryota</taxon>
        <taxon>Metazoa</taxon>
        <taxon>Spiralia</taxon>
        <taxon>Lophotrochozoa</taxon>
        <taxon>Platyhelminthes</taxon>
        <taxon>Trematoda</taxon>
        <taxon>Digenea</taxon>
        <taxon>Opisthorchiida</taxon>
        <taxon>Opisthorchiata</taxon>
        <taxon>Opisthorchiidae</taxon>
        <taxon>Clonorchis</taxon>
    </lineage>
</organism>
<dbReference type="Gene3D" id="2.30.29.30">
    <property type="entry name" value="Pleckstrin-homology domain (PH domain)/Phosphotyrosine-binding domain (PTB)"/>
    <property type="match status" value="1"/>
</dbReference>
<feature type="region of interest" description="Disordered" evidence="3">
    <location>
        <begin position="18"/>
        <end position="92"/>
    </location>
</feature>
<feature type="compositionally biased region" description="Polar residues" evidence="3">
    <location>
        <begin position="74"/>
        <end position="84"/>
    </location>
</feature>
<evidence type="ECO:0000313" key="5">
    <source>
        <dbReference type="EMBL" id="GAA49643.1"/>
    </source>
</evidence>
<dbReference type="Gene3D" id="3.30.505.10">
    <property type="entry name" value="SH2 domain"/>
    <property type="match status" value="1"/>
</dbReference>
<gene>
    <name evidence="5" type="ORF">CLF_103346</name>
</gene>
<dbReference type="Proteomes" id="UP000008909">
    <property type="component" value="Unassembled WGS sequence"/>
</dbReference>
<dbReference type="InterPro" id="IPR000980">
    <property type="entry name" value="SH2"/>
</dbReference>
<feature type="region of interest" description="Disordered" evidence="3">
    <location>
        <begin position="122"/>
        <end position="163"/>
    </location>
</feature>
<evidence type="ECO:0000313" key="6">
    <source>
        <dbReference type="Proteomes" id="UP000008909"/>
    </source>
</evidence>
<proteinExistence type="predicted"/>
<dbReference type="EMBL" id="DF142974">
    <property type="protein sequence ID" value="GAA49643.1"/>
    <property type="molecule type" value="Genomic_DNA"/>
</dbReference>
<feature type="domain" description="SH2" evidence="4">
    <location>
        <begin position="962"/>
        <end position="1075"/>
    </location>
</feature>
<keyword evidence="6" id="KW-1185">Reference proteome</keyword>